<reference evidence="1" key="1">
    <citation type="submission" date="2012-09" db="EMBL/GenBank/DDBJ databases">
        <authorList>
            <person name="Martin A.A."/>
        </authorList>
    </citation>
    <scope>NUCLEOTIDE SEQUENCE</scope>
</reference>
<dbReference type="AlphaFoldDB" id="A0A0K0DQ84"/>
<protein>
    <submittedName>
        <fullName evidence="2">Doublecortin domain-containing protein</fullName>
    </submittedName>
</protein>
<dbReference type="Proteomes" id="UP000035642">
    <property type="component" value="Unassembled WGS sequence"/>
</dbReference>
<name>A0A0K0DQ84_ANGCA</name>
<dbReference type="WBParaSite" id="ACAC_0001392301-mRNA-1">
    <property type="protein sequence ID" value="ACAC_0001392301-mRNA-1"/>
    <property type="gene ID" value="ACAC_0001392301"/>
</dbReference>
<evidence type="ECO:0000313" key="1">
    <source>
        <dbReference type="Proteomes" id="UP000035642"/>
    </source>
</evidence>
<evidence type="ECO:0000313" key="2">
    <source>
        <dbReference type="WBParaSite" id="ACAC_0001392301-mRNA-1"/>
    </source>
</evidence>
<proteinExistence type="predicted"/>
<organism evidence="1 2">
    <name type="scientific">Angiostrongylus cantonensis</name>
    <name type="common">Rat lungworm</name>
    <dbReference type="NCBI Taxonomy" id="6313"/>
    <lineage>
        <taxon>Eukaryota</taxon>
        <taxon>Metazoa</taxon>
        <taxon>Ecdysozoa</taxon>
        <taxon>Nematoda</taxon>
        <taxon>Chromadorea</taxon>
        <taxon>Rhabditida</taxon>
        <taxon>Rhabditina</taxon>
        <taxon>Rhabditomorpha</taxon>
        <taxon>Strongyloidea</taxon>
        <taxon>Metastrongylidae</taxon>
        <taxon>Angiostrongylus</taxon>
    </lineage>
</organism>
<accession>A0A0K0DQ84</accession>
<sequence length="62" mass="7329">MKNYAPNNTKIVVNGCDLLNRHELSSKQDRELQRYIDNNRHILVYKDRELTCNSDTLLLLLL</sequence>
<dbReference type="STRING" id="6313.A0A0K0DQ84"/>
<keyword evidence="1" id="KW-1185">Reference proteome</keyword>
<reference evidence="2" key="2">
    <citation type="submission" date="2017-02" db="UniProtKB">
        <authorList>
            <consortium name="WormBaseParasite"/>
        </authorList>
    </citation>
    <scope>IDENTIFICATION</scope>
</reference>